<gene>
    <name evidence="1" type="ORF">L9F63_016066</name>
</gene>
<dbReference type="Proteomes" id="UP001233999">
    <property type="component" value="Unassembled WGS sequence"/>
</dbReference>
<comment type="caution">
    <text evidence="1">The sequence shown here is derived from an EMBL/GenBank/DDBJ whole genome shotgun (WGS) entry which is preliminary data.</text>
</comment>
<feature type="non-terminal residue" evidence="1">
    <location>
        <position position="1"/>
    </location>
</feature>
<sequence>FRRVPERRSFHNIMYEKLVSLCNKAMLCNVIHVPIKNSDYTLTSKHRSLRERQKSQPMKPR</sequence>
<reference evidence="1" key="2">
    <citation type="submission" date="2023-05" db="EMBL/GenBank/DDBJ databases">
        <authorList>
            <person name="Fouks B."/>
        </authorList>
    </citation>
    <scope>NUCLEOTIDE SEQUENCE</scope>
    <source>
        <strain evidence="1">Stay&amp;Tobe</strain>
        <tissue evidence="1">Testes</tissue>
    </source>
</reference>
<keyword evidence="2" id="KW-1185">Reference proteome</keyword>
<proteinExistence type="predicted"/>
<accession>A0AAD8EI94</accession>
<name>A0AAD8EI94_DIPPU</name>
<protein>
    <submittedName>
        <fullName evidence="1">Uncharacterized protein</fullName>
    </submittedName>
</protein>
<organism evidence="1 2">
    <name type="scientific">Diploptera punctata</name>
    <name type="common">Pacific beetle cockroach</name>
    <dbReference type="NCBI Taxonomy" id="6984"/>
    <lineage>
        <taxon>Eukaryota</taxon>
        <taxon>Metazoa</taxon>
        <taxon>Ecdysozoa</taxon>
        <taxon>Arthropoda</taxon>
        <taxon>Hexapoda</taxon>
        <taxon>Insecta</taxon>
        <taxon>Pterygota</taxon>
        <taxon>Neoptera</taxon>
        <taxon>Polyneoptera</taxon>
        <taxon>Dictyoptera</taxon>
        <taxon>Blattodea</taxon>
        <taxon>Blaberoidea</taxon>
        <taxon>Blaberidae</taxon>
        <taxon>Diplopterinae</taxon>
        <taxon>Diploptera</taxon>
    </lineage>
</organism>
<evidence type="ECO:0000313" key="2">
    <source>
        <dbReference type="Proteomes" id="UP001233999"/>
    </source>
</evidence>
<dbReference type="EMBL" id="JASPKZ010004181">
    <property type="protein sequence ID" value="KAJ9590909.1"/>
    <property type="molecule type" value="Genomic_DNA"/>
</dbReference>
<feature type="non-terminal residue" evidence="1">
    <location>
        <position position="61"/>
    </location>
</feature>
<reference evidence="1" key="1">
    <citation type="journal article" date="2023" name="IScience">
        <title>Live-bearing cockroach genome reveals convergent evolutionary mechanisms linked to viviparity in insects and beyond.</title>
        <authorList>
            <person name="Fouks B."/>
            <person name="Harrison M.C."/>
            <person name="Mikhailova A.A."/>
            <person name="Marchal E."/>
            <person name="English S."/>
            <person name="Carruthers M."/>
            <person name="Jennings E.C."/>
            <person name="Chiamaka E.L."/>
            <person name="Frigard R.A."/>
            <person name="Pippel M."/>
            <person name="Attardo G.M."/>
            <person name="Benoit J.B."/>
            <person name="Bornberg-Bauer E."/>
            <person name="Tobe S.S."/>
        </authorList>
    </citation>
    <scope>NUCLEOTIDE SEQUENCE</scope>
    <source>
        <strain evidence="1">Stay&amp;Tobe</strain>
    </source>
</reference>
<evidence type="ECO:0000313" key="1">
    <source>
        <dbReference type="EMBL" id="KAJ9590909.1"/>
    </source>
</evidence>
<dbReference type="AlphaFoldDB" id="A0AAD8EI94"/>